<evidence type="ECO:0000256" key="1">
    <source>
        <dbReference type="ARBA" id="ARBA00001966"/>
    </source>
</evidence>
<keyword evidence="2" id="KW-0004">4Fe-4S</keyword>
<dbReference type="InterPro" id="IPR058240">
    <property type="entry name" value="rSAM_sf"/>
</dbReference>
<dbReference type="Gene3D" id="3.40.50.12160">
    <property type="entry name" value="Methylthiotransferase, N-terminal domain"/>
    <property type="match status" value="1"/>
</dbReference>
<dbReference type="InterPro" id="IPR038135">
    <property type="entry name" value="Methylthiotransferase_N_sf"/>
</dbReference>
<protein>
    <submittedName>
        <fullName evidence="10">tRNA (N(6)-L-threonylcarbamoyladenosine(37)-C(2))-methylthiotransferase MtaB</fullName>
    </submittedName>
</protein>
<feature type="domain" description="Radical SAM core" evidence="9">
    <location>
        <begin position="149"/>
        <end position="378"/>
    </location>
</feature>
<sequence length="461" mass="51764">MNSEDFQEPQPRVTLYTLGCRLNQAETALLKDGFQQSGFIPVEFGQETDLFVINTCTVTEGAEVECRRIVRQVLRHSPHAFVAVTGCYAQTGLEVLRRMADIDLIVGNQFKMKLPEIIPPFPRLKKQPVPLVHHGRIDPRNFSIEGVGAYTTTRANLKIQDGCQFMCSFCLIPFARGRERSRFLEDAVCEAELLVERGHRELVLTGVNIGQYRDGAADLLALIQRFEAIEGLERIRISSIEPTTVPESLLDYMSSSTKLCRHLHVPLQSGDDRILQAMNRRYSVREYQESMDSALKRIPDLCFGTDVLVGFPGEGPKEFANTEAVVRNLPFAYLHVFSYSPRPGTASTKLPHPVSPVTTKERSRSLREMSDHKRMAFQQRFVGRRVSVLFEAAEADGYWPGLTDNFLRVTVRSPHPLRNTIQPVVVTGMMSDTTLGLLEPFSESPPPAQDLFSASSFVCVS</sequence>
<dbReference type="NCBIfam" id="TIGR01579">
    <property type="entry name" value="MiaB-like-C"/>
    <property type="match status" value="1"/>
</dbReference>
<evidence type="ECO:0000256" key="2">
    <source>
        <dbReference type="ARBA" id="ARBA00022485"/>
    </source>
</evidence>
<dbReference type="SFLD" id="SFLDG01082">
    <property type="entry name" value="B12-binding_domain_containing"/>
    <property type="match status" value="1"/>
</dbReference>
<name>A0AA96GG08_9BACT</name>
<dbReference type="PANTHER" id="PTHR43020:SF2">
    <property type="entry name" value="MITOCHONDRIAL TRNA METHYLTHIOTRANSFERASE CDK5RAP1"/>
    <property type="match status" value="1"/>
</dbReference>
<comment type="cofactor">
    <cofactor evidence="1">
        <name>[4Fe-4S] cluster</name>
        <dbReference type="ChEBI" id="CHEBI:49883"/>
    </cofactor>
</comment>
<dbReference type="InterPro" id="IPR006638">
    <property type="entry name" value="Elp3/MiaA/NifB-like_rSAM"/>
</dbReference>
<keyword evidence="3" id="KW-0808">Transferase</keyword>
<dbReference type="KEGG" id="nall:PP769_07585"/>
<reference evidence="10 11" key="1">
    <citation type="submission" date="2023-01" db="EMBL/GenBank/DDBJ databases">
        <title>Cultivation and genomic characterization of new, ubiquitous marine nitrite-oxidizing bacteria from the Nitrospirales.</title>
        <authorList>
            <person name="Mueller A.J."/>
            <person name="Daebeler A."/>
            <person name="Herbold C.W."/>
            <person name="Kirkegaard R.H."/>
            <person name="Daims H."/>
        </authorList>
    </citation>
    <scope>NUCLEOTIDE SEQUENCE [LARGE SCALE GENOMIC DNA]</scope>
    <source>
        <strain evidence="10 11">VA</strain>
    </source>
</reference>
<keyword evidence="5" id="KW-0479">Metal-binding</keyword>
<dbReference type="InterPro" id="IPR007197">
    <property type="entry name" value="rSAM"/>
</dbReference>
<dbReference type="RefSeq" id="WP_312646384.1">
    <property type="nucleotide sequence ID" value="NZ_CP116967.1"/>
</dbReference>
<dbReference type="PANTHER" id="PTHR43020">
    <property type="entry name" value="CDK5 REGULATORY SUBUNIT-ASSOCIATED PROTEIN 1"/>
    <property type="match status" value="1"/>
</dbReference>
<accession>A0AA96GG08</accession>
<keyword evidence="6" id="KW-0408">Iron</keyword>
<dbReference type="PROSITE" id="PS51449">
    <property type="entry name" value="MTTASE_N"/>
    <property type="match status" value="1"/>
</dbReference>
<dbReference type="NCBIfam" id="TIGR00089">
    <property type="entry name" value="MiaB/RimO family radical SAM methylthiotransferase"/>
    <property type="match status" value="1"/>
</dbReference>
<evidence type="ECO:0000313" key="10">
    <source>
        <dbReference type="EMBL" id="WNM59605.1"/>
    </source>
</evidence>
<evidence type="ECO:0000256" key="5">
    <source>
        <dbReference type="ARBA" id="ARBA00022723"/>
    </source>
</evidence>
<keyword evidence="7" id="KW-0411">Iron-sulfur</keyword>
<evidence type="ECO:0000256" key="6">
    <source>
        <dbReference type="ARBA" id="ARBA00023004"/>
    </source>
</evidence>
<dbReference type="GO" id="GO:0005829">
    <property type="term" value="C:cytosol"/>
    <property type="evidence" value="ECO:0007669"/>
    <property type="project" value="TreeGrafter"/>
</dbReference>
<dbReference type="CDD" id="cd01335">
    <property type="entry name" value="Radical_SAM"/>
    <property type="match status" value="1"/>
</dbReference>
<evidence type="ECO:0000256" key="4">
    <source>
        <dbReference type="ARBA" id="ARBA00022691"/>
    </source>
</evidence>
<evidence type="ECO:0000313" key="11">
    <source>
        <dbReference type="Proteomes" id="UP001302719"/>
    </source>
</evidence>
<dbReference type="GO" id="GO:0051539">
    <property type="term" value="F:4 iron, 4 sulfur cluster binding"/>
    <property type="evidence" value="ECO:0007669"/>
    <property type="project" value="UniProtKB-KW"/>
</dbReference>
<dbReference type="Pfam" id="PF00919">
    <property type="entry name" value="UPF0004"/>
    <property type="match status" value="1"/>
</dbReference>
<gene>
    <name evidence="10" type="primary">mtaB</name>
    <name evidence="10" type="ORF">PP769_07585</name>
</gene>
<feature type="domain" description="MTTase N-terminal" evidence="8">
    <location>
        <begin position="11"/>
        <end position="123"/>
    </location>
</feature>
<dbReference type="EMBL" id="CP116967">
    <property type="protein sequence ID" value="WNM59605.1"/>
    <property type="molecule type" value="Genomic_DNA"/>
</dbReference>
<proteinExistence type="predicted"/>
<dbReference type="Proteomes" id="UP001302719">
    <property type="component" value="Chromosome"/>
</dbReference>
<dbReference type="PROSITE" id="PS51918">
    <property type="entry name" value="RADICAL_SAM"/>
    <property type="match status" value="1"/>
</dbReference>
<dbReference type="AlphaFoldDB" id="A0AA96GG08"/>
<dbReference type="Pfam" id="PF04055">
    <property type="entry name" value="Radical_SAM"/>
    <property type="match status" value="1"/>
</dbReference>
<dbReference type="Gene3D" id="3.80.30.20">
    <property type="entry name" value="tm_1862 like domain"/>
    <property type="match status" value="1"/>
</dbReference>
<keyword evidence="11" id="KW-1185">Reference proteome</keyword>
<dbReference type="InterPro" id="IPR005839">
    <property type="entry name" value="Methylthiotransferase"/>
</dbReference>
<evidence type="ECO:0000259" key="9">
    <source>
        <dbReference type="PROSITE" id="PS51918"/>
    </source>
</evidence>
<evidence type="ECO:0000256" key="7">
    <source>
        <dbReference type="ARBA" id="ARBA00023014"/>
    </source>
</evidence>
<dbReference type="PROSITE" id="PS01278">
    <property type="entry name" value="MTTASE_RADICAL"/>
    <property type="match status" value="1"/>
</dbReference>
<dbReference type="GO" id="GO:0046872">
    <property type="term" value="F:metal ion binding"/>
    <property type="evidence" value="ECO:0007669"/>
    <property type="project" value="UniProtKB-KW"/>
</dbReference>
<dbReference type="InterPro" id="IPR023404">
    <property type="entry name" value="rSAM_horseshoe"/>
</dbReference>
<dbReference type="SFLD" id="SFLDS00029">
    <property type="entry name" value="Radical_SAM"/>
    <property type="match status" value="1"/>
</dbReference>
<dbReference type="InterPro" id="IPR020612">
    <property type="entry name" value="Methylthiotransferase_CS"/>
</dbReference>
<dbReference type="SMART" id="SM00729">
    <property type="entry name" value="Elp3"/>
    <property type="match status" value="1"/>
</dbReference>
<evidence type="ECO:0000256" key="3">
    <source>
        <dbReference type="ARBA" id="ARBA00022679"/>
    </source>
</evidence>
<evidence type="ECO:0000259" key="8">
    <source>
        <dbReference type="PROSITE" id="PS51449"/>
    </source>
</evidence>
<keyword evidence="4" id="KW-0949">S-adenosyl-L-methionine</keyword>
<organism evidence="10 11">
    <name type="scientific">Candidatus Nitrospira allomarina</name>
    <dbReference type="NCBI Taxonomy" id="3020900"/>
    <lineage>
        <taxon>Bacteria</taxon>
        <taxon>Pseudomonadati</taxon>
        <taxon>Nitrospirota</taxon>
        <taxon>Nitrospiria</taxon>
        <taxon>Nitrospirales</taxon>
        <taxon>Nitrospiraceae</taxon>
        <taxon>Nitrospira</taxon>
    </lineage>
</organism>
<dbReference type="InterPro" id="IPR013848">
    <property type="entry name" value="Methylthiotransferase_N"/>
</dbReference>
<dbReference type="SFLD" id="SFLDG01061">
    <property type="entry name" value="methylthiotransferase"/>
    <property type="match status" value="1"/>
</dbReference>
<dbReference type="SUPFAM" id="SSF102114">
    <property type="entry name" value="Radical SAM enzymes"/>
    <property type="match status" value="1"/>
</dbReference>
<dbReference type="GO" id="GO:0035597">
    <property type="term" value="F:tRNA-2-methylthio-N(6)-dimethylallyladenosine(37) synthase activity"/>
    <property type="evidence" value="ECO:0007669"/>
    <property type="project" value="TreeGrafter"/>
</dbReference>
<dbReference type="InterPro" id="IPR006467">
    <property type="entry name" value="MiaB-like_bact"/>
</dbReference>